<comment type="caution">
    <text evidence="1">The sequence shown here is derived from an EMBL/GenBank/DDBJ whole genome shotgun (WGS) entry which is preliminary data.</text>
</comment>
<evidence type="ECO:0000313" key="2">
    <source>
        <dbReference type="Proteomes" id="UP000244335"/>
    </source>
</evidence>
<dbReference type="AlphaFoldDB" id="A0AA92C4N1"/>
<evidence type="ECO:0000313" key="1">
    <source>
        <dbReference type="EMBL" id="PVE55362.1"/>
    </source>
</evidence>
<dbReference type="RefSeq" id="WP_116493500.1">
    <property type="nucleotide sequence ID" value="NZ_QDFR01000002.1"/>
</dbReference>
<accession>A0AA92C4N1</accession>
<reference evidence="1 2" key="1">
    <citation type="submission" date="2018-04" db="EMBL/GenBank/DDBJ databases">
        <authorList>
            <person name="Hagen T."/>
        </authorList>
    </citation>
    <scope>NUCLEOTIDE SEQUENCE [LARGE SCALE GENOMIC DNA]</scope>
    <source>
        <strain evidence="1 2">TPD7009</strain>
    </source>
</reference>
<dbReference type="Proteomes" id="UP000244335">
    <property type="component" value="Unassembled WGS sequence"/>
</dbReference>
<organism evidence="1 2">
    <name type="scientific">Rhizobium rhizogenes</name>
    <name type="common">Agrobacterium rhizogenes</name>
    <dbReference type="NCBI Taxonomy" id="359"/>
    <lineage>
        <taxon>Bacteria</taxon>
        <taxon>Pseudomonadati</taxon>
        <taxon>Pseudomonadota</taxon>
        <taxon>Alphaproteobacteria</taxon>
        <taxon>Hyphomicrobiales</taxon>
        <taxon>Rhizobiaceae</taxon>
        <taxon>Rhizobium/Agrobacterium group</taxon>
        <taxon>Rhizobium</taxon>
    </lineage>
</organism>
<gene>
    <name evidence="1" type="ORF">DC430_09195</name>
</gene>
<sequence length="132" mass="14892">MAYVSIIWFNSLISEPSPENLLAQRLRNRCIDVLELLADGNDTVRKFGSAGYFNWFFDWFPNEGAYDPPSTMSQDEVEVATAILVLMRYACDATPLLVTEDELIATGWPSYIQPFAQNALEVFMDRGRGVEG</sequence>
<dbReference type="EMBL" id="QDFR01000002">
    <property type="protein sequence ID" value="PVE55362.1"/>
    <property type="molecule type" value="Genomic_DNA"/>
</dbReference>
<name>A0AA92C4N1_RHIRH</name>
<proteinExistence type="predicted"/>
<protein>
    <submittedName>
        <fullName evidence="1">Uncharacterized protein</fullName>
    </submittedName>
</protein>